<evidence type="ECO:0000313" key="2">
    <source>
        <dbReference type="EMBL" id="CAJ1056986.1"/>
    </source>
</evidence>
<sequence>MDTIVEKLPPGIMKIYTGEWDQAAESEGKETNTPALTLASTDSPQRQGHTGAAVQGFVSPQRSFRDIVGLLKEIKMEIESNQRVGRKQANKRQQSRITETKLRPEPQTDFLSLSPSSLR</sequence>
<protein>
    <submittedName>
        <fullName evidence="2">Uncharacterized protein</fullName>
    </submittedName>
</protein>
<gene>
    <name evidence="2" type="ORF">XNOV1_A023416</name>
</gene>
<keyword evidence="3" id="KW-1185">Reference proteome</keyword>
<dbReference type="EMBL" id="OY660868">
    <property type="protein sequence ID" value="CAJ1056986.1"/>
    <property type="molecule type" value="Genomic_DNA"/>
</dbReference>
<feature type="region of interest" description="Disordered" evidence="1">
    <location>
        <begin position="80"/>
        <end position="119"/>
    </location>
</feature>
<feature type="region of interest" description="Disordered" evidence="1">
    <location>
        <begin position="22"/>
        <end position="54"/>
    </location>
</feature>
<proteinExistence type="predicted"/>
<dbReference type="Proteomes" id="UP001178508">
    <property type="component" value="Chromosome 5"/>
</dbReference>
<feature type="compositionally biased region" description="Polar residues" evidence="1">
    <location>
        <begin position="31"/>
        <end position="48"/>
    </location>
</feature>
<evidence type="ECO:0000256" key="1">
    <source>
        <dbReference type="SAM" id="MobiDB-lite"/>
    </source>
</evidence>
<evidence type="ECO:0000313" key="3">
    <source>
        <dbReference type="Proteomes" id="UP001178508"/>
    </source>
</evidence>
<dbReference type="AlphaFoldDB" id="A0AAV1F8D8"/>
<feature type="compositionally biased region" description="Basic residues" evidence="1">
    <location>
        <begin position="84"/>
        <end position="94"/>
    </location>
</feature>
<reference evidence="2" key="1">
    <citation type="submission" date="2023-08" db="EMBL/GenBank/DDBJ databases">
        <authorList>
            <person name="Alioto T."/>
            <person name="Alioto T."/>
            <person name="Gomez Garrido J."/>
        </authorList>
    </citation>
    <scope>NUCLEOTIDE SEQUENCE</scope>
</reference>
<accession>A0AAV1F8D8</accession>
<name>A0AAV1F8D8_XYRNO</name>
<feature type="compositionally biased region" description="Polar residues" evidence="1">
    <location>
        <begin position="109"/>
        <end position="119"/>
    </location>
</feature>
<organism evidence="2 3">
    <name type="scientific">Xyrichtys novacula</name>
    <name type="common">Pearly razorfish</name>
    <name type="synonym">Hemipteronotus novacula</name>
    <dbReference type="NCBI Taxonomy" id="13765"/>
    <lineage>
        <taxon>Eukaryota</taxon>
        <taxon>Metazoa</taxon>
        <taxon>Chordata</taxon>
        <taxon>Craniata</taxon>
        <taxon>Vertebrata</taxon>
        <taxon>Euteleostomi</taxon>
        <taxon>Actinopterygii</taxon>
        <taxon>Neopterygii</taxon>
        <taxon>Teleostei</taxon>
        <taxon>Neoteleostei</taxon>
        <taxon>Acanthomorphata</taxon>
        <taxon>Eupercaria</taxon>
        <taxon>Labriformes</taxon>
        <taxon>Labridae</taxon>
        <taxon>Xyrichtys</taxon>
    </lineage>
</organism>